<evidence type="ECO:0000313" key="1">
    <source>
        <dbReference type="EMBL" id="RAR00581.1"/>
    </source>
</evidence>
<dbReference type="OrthoDB" id="5405126at2759"/>
<protein>
    <submittedName>
        <fullName evidence="1">Uncharacterized protein</fullName>
    </submittedName>
</protein>
<dbReference type="STRING" id="183478.A0A364MRZ4"/>
<dbReference type="EMBL" id="QGDH01000350">
    <property type="protein sequence ID" value="RAR00581.1"/>
    <property type="molecule type" value="Genomic_DNA"/>
</dbReference>
<comment type="caution">
    <text evidence="1">The sequence shown here is derived from an EMBL/GenBank/DDBJ whole genome shotgun (WGS) entry which is preliminary data.</text>
</comment>
<reference evidence="2" key="1">
    <citation type="submission" date="2018-05" db="EMBL/GenBank/DDBJ databases">
        <title>Draft genome sequence of Stemphylium lycopersici strain CIDEFI 213.</title>
        <authorList>
            <person name="Medina R."/>
            <person name="Franco M.E.E."/>
            <person name="Lucentini C.G."/>
            <person name="Saparrat M.C.N."/>
            <person name="Balatti P.A."/>
        </authorList>
    </citation>
    <scope>NUCLEOTIDE SEQUENCE [LARGE SCALE GENOMIC DNA]</scope>
    <source>
        <strain evidence="2">CIDEFI 213</strain>
    </source>
</reference>
<organism evidence="1 2">
    <name type="scientific">Stemphylium lycopersici</name>
    <name type="common">Tomato gray leaf spot disease fungus</name>
    <name type="synonym">Thyrospora lycopersici</name>
    <dbReference type="NCBI Taxonomy" id="183478"/>
    <lineage>
        <taxon>Eukaryota</taxon>
        <taxon>Fungi</taxon>
        <taxon>Dikarya</taxon>
        <taxon>Ascomycota</taxon>
        <taxon>Pezizomycotina</taxon>
        <taxon>Dothideomycetes</taxon>
        <taxon>Pleosporomycetidae</taxon>
        <taxon>Pleosporales</taxon>
        <taxon>Pleosporineae</taxon>
        <taxon>Pleosporaceae</taxon>
        <taxon>Stemphylium</taxon>
    </lineage>
</organism>
<keyword evidence="2" id="KW-1185">Reference proteome</keyword>
<dbReference type="Proteomes" id="UP000249619">
    <property type="component" value="Unassembled WGS sequence"/>
</dbReference>
<name>A0A364MRZ4_STELY</name>
<evidence type="ECO:0000313" key="2">
    <source>
        <dbReference type="Proteomes" id="UP000249619"/>
    </source>
</evidence>
<sequence>MSEAGRRGPIGLGAFDAFATDFWAFANCMRALPNFLPPSNPELATLLSTFNSKVLLPSHLTKEQEKLVYSQESRAKLEAEPVEITLGDVTLPLEHLDRNVLPDRFHTLRAIVKDSKTAEDWENVVRCLQGFEEAGIPVKGQWQEMVVRKLNLAGMQHLVLKALQRPTATGLRLSNWGLLSQVLRTVHDKAALAGWEEEETTKALRMAKQVVELMESEEHCGRTFANPKPNQGDWRGHPVVIALPTEMAAVLAEKYGGDKEEVKKMANRLVTAIKQRDYMASLDAIAAKSTPALTDHQSRTGQRRYVMKHYLELLELIILENALKTSRSVLGSDMPLAQESQKYEARVEEVVKNGLASMKDLAVRDGREIKSGFADYVKEMAEKSK</sequence>
<proteinExistence type="predicted"/>
<accession>A0A364MRZ4</accession>
<dbReference type="AlphaFoldDB" id="A0A364MRZ4"/>
<gene>
    <name evidence="1" type="ORF">DDE83_009085</name>
</gene>